<dbReference type="CDD" id="cd21471">
    <property type="entry name" value="CrtC-like"/>
    <property type="match status" value="1"/>
</dbReference>
<gene>
    <name evidence="2" type="ORF">SAMN05421783_11330</name>
</gene>
<evidence type="ECO:0000313" key="2">
    <source>
        <dbReference type="EMBL" id="SDX05032.1"/>
    </source>
</evidence>
<dbReference type="AlphaFoldDB" id="A0A1H2YIG5"/>
<feature type="transmembrane region" description="Helical" evidence="1">
    <location>
        <begin position="12"/>
        <end position="28"/>
    </location>
</feature>
<organism evidence="2 3">
    <name type="scientific">Thiocapsa roseopersicina</name>
    <dbReference type="NCBI Taxonomy" id="1058"/>
    <lineage>
        <taxon>Bacteria</taxon>
        <taxon>Pseudomonadati</taxon>
        <taxon>Pseudomonadota</taxon>
        <taxon>Gammaproteobacteria</taxon>
        <taxon>Chromatiales</taxon>
        <taxon>Chromatiaceae</taxon>
        <taxon>Thiocapsa</taxon>
    </lineage>
</organism>
<dbReference type="SUPFAM" id="SSF159245">
    <property type="entry name" value="AttH-like"/>
    <property type="match status" value="1"/>
</dbReference>
<proteinExistence type="predicted"/>
<keyword evidence="1" id="KW-0812">Transmembrane</keyword>
<dbReference type="RefSeq" id="WP_342721913.1">
    <property type="nucleotide sequence ID" value="NZ_FNNZ01000013.1"/>
</dbReference>
<sequence>MDALSDDGDHGLTIIAMLGSVFSPYYAWARRRGNPDPLDHCALNVALYGKAGKRWTMTERGRKALRQAPGRLDIGPSHLTWDGTALTIEVNEITAPIPSRVRGRIRVIPAAVNTREFTLDPAGRHVWWPIAPISRVEVDLEKPALRWSGHAYLDSNRGEEPLEDAFECWDWSRANTPSGTTMLYDVTARHGTGAGLALRFNASGEVEEFAPPPRVRLPTTGIWRIKRGTQCEPGHQARVVETLEDTPFYARSLVETRLAGETATCVHESLSLDRFDSRIVQLMLPFRMPRVGG</sequence>
<protein>
    <submittedName>
        <fullName evidence="2">Hydroxyneurosporene synthase</fullName>
    </submittedName>
</protein>
<dbReference type="Proteomes" id="UP000198816">
    <property type="component" value="Unassembled WGS sequence"/>
</dbReference>
<keyword evidence="1" id="KW-0472">Membrane</keyword>
<accession>A0A1H2YIG5</accession>
<keyword evidence="3" id="KW-1185">Reference proteome</keyword>
<evidence type="ECO:0000313" key="3">
    <source>
        <dbReference type="Proteomes" id="UP000198816"/>
    </source>
</evidence>
<dbReference type="EMBL" id="FNNZ01000013">
    <property type="protein sequence ID" value="SDX05032.1"/>
    <property type="molecule type" value="Genomic_DNA"/>
</dbReference>
<name>A0A1H2YIG5_THIRO</name>
<keyword evidence="1" id="KW-1133">Transmembrane helix</keyword>
<reference evidence="3" key="1">
    <citation type="submission" date="2016-10" db="EMBL/GenBank/DDBJ databases">
        <authorList>
            <person name="Varghese N."/>
            <person name="Submissions S."/>
        </authorList>
    </citation>
    <scope>NUCLEOTIDE SEQUENCE [LARGE SCALE GENOMIC DNA]</scope>
    <source>
        <strain evidence="3">DSM 217</strain>
    </source>
</reference>
<evidence type="ECO:0000256" key="1">
    <source>
        <dbReference type="SAM" id="Phobius"/>
    </source>
</evidence>